<dbReference type="Proteomes" id="UP000033632">
    <property type="component" value="Unassembled WGS sequence"/>
</dbReference>
<proteinExistence type="predicted"/>
<name>A0A0F5FS12_9HYPH</name>
<reference evidence="3 4" key="1">
    <citation type="submission" date="2015-03" db="EMBL/GenBank/DDBJ databases">
        <authorList>
            <person name="Hassan Y.I."/>
            <person name="Lepp D."/>
            <person name="Li X.-Z."/>
            <person name="Zhou T."/>
        </authorList>
    </citation>
    <scope>NUCLEOTIDE SEQUENCE [LARGE SCALE GENOMIC DNA]</scope>
    <source>
        <strain evidence="3 4">BD-c194</strain>
    </source>
</reference>
<dbReference type="SUPFAM" id="SSF52499">
    <property type="entry name" value="Isochorismatase-like hydrolases"/>
    <property type="match status" value="1"/>
</dbReference>
<evidence type="ECO:0000313" key="3">
    <source>
        <dbReference type="EMBL" id="KKB11375.1"/>
    </source>
</evidence>
<sequence length="221" mass="24243">MQIYAPYQRETFVGPKPALILIDLYNLAYRGGPVPPVTLQDQFPSSCGIHAHNAIEPTQRLIASARAAGIPVIYCTSDQRPFAAPRGVGATRRKKPSAAQRFPDDFEIWADFAPHDGDVVIRKQRASIFQGTPLISHLNLLGVQSLIVCGESTSGCVRASCVDGYSNGLHVSLVEECTFDRHELVHKMNLFDLHHKYADVMHIDEVVAHLDSASAEKVAAE</sequence>
<dbReference type="GO" id="GO:0016787">
    <property type="term" value="F:hydrolase activity"/>
    <property type="evidence" value="ECO:0007669"/>
    <property type="project" value="UniProtKB-KW"/>
</dbReference>
<dbReference type="PANTHER" id="PTHR43540">
    <property type="entry name" value="PEROXYUREIDOACRYLATE/UREIDOACRYLATE AMIDOHYDROLASE-RELATED"/>
    <property type="match status" value="1"/>
</dbReference>
<dbReference type="Gene3D" id="3.40.50.850">
    <property type="entry name" value="Isochorismatase-like"/>
    <property type="match status" value="1"/>
</dbReference>
<keyword evidence="4" id="KW-1185">Reference proteome</keyword>
<evidence type="ECO:0000256" key="1">
    <source>
        <dbReference type="ARBA" id="ARBA00022801"/>
    </source>
</evidence>
<protein>
    <recommendedName>
        <fullName evidence="2">Isochorismatase-like domain-containing protein</fullName>
    </recommendedName>
</protein>
<dbReference type="PANTHER" id="PTHR43540:SF1">
    <property type="entry name" value="ISOCHORISMATASE HYDROLASE"/>
    <property type="match status" value="1"/>
</dbReference>
<comment type="caution">
    <text evidence="3">The sequence shown here is derived from an EMBL/GenBank/DDBJ whole genome shotgun (WGS) entry which is preliminary data.</text>
</comment>
<evidence type="ECO:0000259" key="2">
    <source>
        <dbReference type="Pfam" id="PF00857"/>
    </source>
</evidence>
<dbReference type="EMBL" id="JZEX01000119">
    <property type="protein sequence ID" value="KKB11375.1"/>
    <property type="molecule type" value="Genomic_DNA"/>
</dbReference>
<keyword evidence="1" id="KW-0378">Hydrolase</keyword>
<dbReference type="InterPro" id="IPR050272">
    <property type="entry name" value="Isochorismatase-like_hydrls"/>
</dbReference>
<accession>A0A0F5FS12</accession>
<feature type="domain" description="Isochorismatase-like" evidence="2">
    <location>
        <begin position="49"/>
        <end position="204"/>
    </location>
</feature>
<dbReference type="InterPro" id="IPR000868">
    <property type="entry name" value="Isochorismatase-like_dom"/>
</dbReference>
<dbReference type="InterPro" id="IPR036380">
    <property type="entry name" value="Isochorismatase-like_sf"/>
</dbReference>
<dbReference type="STRING" id="443610.VE25_13395"/>
<dbReference type="Pfam" id="PF00857">
    <property type="entry name" value="Isochorismatase"/>
    <property type="match status" value="1"/>
</dbReference>
<dbReference type="PATRIC" id="fig|443610.3.peg.920"/>
<dbReference type="AlphaFoldDB" id="A0A0F5FS12"/>
<organism evidence="3 4">
    <name type="scientific">Devosia geojensis</name>
    <dbReference type="NCBI Taxonomy" id="443610"/>
    <lineage>
        <taxon>Bacteria</taxon>
        <taxon>Pseudomonadati</taxon>
        <taxon>Pseudomonadota</taxon>
        <taxon>Alphaproteobacteria</taxon>
        <taxon>Hyphomicrobiales</taxon>
        <taxon>Devosiaceae</taxon>
        <taxon>Devosia</taxon>
    </lineage>
</organism>
<gene>
    <name evidence="3" type="ORF">VE25_13395</name>
</gene>
<evidence type="ECO:0000313" key="4">
    <source>
        <dbReference type="Proteomes" id="UP000033632"/>
    </source>
</evidence>